<protein>
    <submittedName>
        <fullName evidence="1">Integrase, catalytic region</fullName>
    </submittedName>
</protein>
<organism evidence="1">
    <name type="scientific">mine drainage metagenome</name>
    <dbReference type="NCBI Taxonomy" id="410659"/>
    <lineage>
        <taxon>unclassified sequences</taxon>
        <taxon>metagenomes</taxon>
        <taxon>ecological metagenomes</taxon>
    </lineage>
</organism>
<gene>
    <name evidence="1" type="ORF">B2A_08862</name>
</gene>
<feature type="non-terminal residue" evidence="1">
    <location>
        <position position="79"/>
    </location>
</feature>
<reference evidence="1" key="1">
    <citation type="submission" date="2013-08" db="EMBL/GenBank/DDBJ databases">
        <authorList>
            <person name="Mendez C."/>
            <person name="Richter M."/>
            <person name="Ferrer M."/>
            <person name="Sanchez J."/>
        </authorList>
    </citation>
    <scope>NUCLEOTIDE SEQUENCE</scope>
</reference>
<evidence type="ECO:0000313" key="1">
    <source>
        <dbReference type="EMBL" id="EQD46531.1"/>
    </source>
</evidence>
<reference evidence="1" key="2">
    <citation type="journal article" date="2014" name="ISME J.">
        <title>Microbial stratification in low pH oxic and suboxic macroscopic growths along an acid mine drainage.</title>
        <authorList>
            <person name="Mendez-Garcia C."/>
            <person name="Mesa V."/>
            <person name="Sprenger R.R."/>
            <person name="Richter M."/>
            <person name="Diez M.S."/>
            <person name="Solano J."/>
            <person name="Bargiela R."/>
            <person name="Golyshina O.V."/>
            <person name="Manteca A."/>
            <person name="Ramos J.L."/>
            <person name="Gallego J.R."/>
            <person name="Llorente I."/>
            <person name="Martins Dos Santos V.A."/>
            <person name="Jensen O.N."/>
            <person name="Pelaez A.I."/>
            <person name="Sanchez J."/>
            <person name="Ferrer M."/>
        </authorList>
    </citation>
    <scope>NUCLEOTIDE SEQUENCE</scope>
</reference>
<proteinExistence type="predicted"/>
<name>T0ZED9_9ZZZZ</name>
<sequence length="79" mass="8695">MTITMNTTQIPTLMQMADFVSGTVAIDLTCPNRQEAYSYIEQVLVAHSYSKLSKPEKGAIRAYLAQVTGFGPAQLTRLI</sequence>
<dbReference type="EMBL" id="AUZZ01006391">
    <property type="protein sequence ID" value="EQD46531.1"/>
    <property type="molecule type" value="Genomic_DNA"/>
</dbReference>
<comment type="caution">
    <text evidence="1">The sequence shown here is derived from an EMBL/GenBank/DDBJ whole genome shotgun (WGS) entry which is preliminary data.</text>
</comment>
<dbReference type="AlphaFoldDB" id="T0ZED9"/>
<accession>T0ZED9</accession>